<evidence type="ECO:0000256" key="5">
    <source>
        <dbReference type="ARBA" id="ARBA00022475"/>
    </source>
</evidence>
<evidence type="ECO:0000313" key="11">
    <source>
        <dbReference type="Proteomes" id="UP000231586"/>
    </source>
</evidence>
<keyword evidence="4" id="KW-0813">Transport</keyword>
<dbReference type="PANTHER" id="PTHR30024:SF47">
    <property type="entry name" value="TAURINE-BINDING PERIPLASMIC PROTEIN"/>
    <property type="match status" value="1"/>
</dbReference>
<protein>
    <submittedName>
        <fullName evidence="10">NitT/TauT family transport system substrate-binding protein</fullName>
    </submittedName>
</protein>
<evidence type="ECO:0000256" key="1">
    <source>
        <dbReference type="ARBA" id="ARBA00004418"/>
    </source>
</evidence>
<evidence type="ECO:0000256" key="6">
    <source>
        <dbReference type="ARBA" id="ARBA00022519"/>
    </source>
</evidence>
<dbReference type="Pfam" id="PF13379">
    <property type="entry name" value="NMT1_2"/>
    <property type="match status" value="1"/>
</dbReference>
<dbReference type="GO" id="GO:0005886">
    <property type="term" value="C:plasma membrane"/>
    <property type="evidence" value="ECO:0007669"/>
    <property type="project" value="UniProtKB-SubCell"/>
</dbReference>
<keyword evidence="11" id="KW-1185">Reference proteome</keyword>
<comment type="caution">
    <text evidence="10">The sequence shown here is derived from an EMBL/GenBank/DDBJ whole genome shotgun (WGS) entry which is preliminary data.</text>
</comment>
<dbReference type="InterPro" id="IPR010067">
    <property type="entry name" value="ABC_SsuA_sub-bd"/>
</dbReference>
<dbReference type="Proteomes" id="UP000231586">
    <property type="component" value="Unassembled WGS sequence"/>
</dbReference>
<dbReference type="EMBL" id="PGTZ01000006">
    <property type="protein sequence ID" value="PJI94824.1"/>
    <property type="molecule type" value="Genomic_DNA"/>
</dbReference>
<dbReference type="SUPFAM" id="SSF53850">
    <property type="entry name" value="Periplasmic binding protein-like II"/>
    <property type="match status" value="1"/>
</dbReference>
<dbReference type="GO" id="GO:0042626">
    <property type="term" value="F:ATPase-coupled transmembrane transporter activity"/>
    <property type="evidence" value="ECO:0007669"/>
    <property type="project" value="InterPro"/>
</dbReference>
<dbReference type="AlphaFoldDB" id="A0A2M8WV72"/>
<evidence type="ECO:0000256" key="7">
    <source>
        <dbReference type="ARBA" id="ARBA00022729"/>
    </source>
</evidence>
<evidence type="ECO:0000313" key="10">
    <source>
        <dbReference type="EMBL" id="PJI94824.1"/>
    </source>
</evidence>
<keyword evidence="8" id="KW-0472">Membrane</keyword>
<comment type="subcellular location">
    <subcellularLocation>
        <location evidence="2">Cell inner membrane</location>
    </subcellularLocation>
    <subcellularLocation>
        <location evidence="1">Periplasm</location>
    </subcellularLocation>
</comment>
<evidence type="ECO:0000256" key="3">
    <source>
        <dbReference type="ARBA" id="ARBA00010742"/>
    </source>
</evidence>
<name>A0A2M8WV72_9MICO</name>
<reference evidence="10 11" key="1">
    <citation type="submission" date="2017-11" db="EMBL/GenBank/DDBJ databases">
        <title>Genomic Encyclopedia of Archaeal and Bacterial Type Strains, Phase II (KMG-II): From Individual Species to Whole Genera.</title>
        <authorList>
            <person name="Goeker M."/>
        </authorList>
    </citation>
    <scope>NUCLEOTIDE SEQUENCE [LARGE SCALE GENOMIC DNA]</scope>
    <source>
        <strain evidence="10 11">DSM 22413</strain>
    </source>
</reference>
<organism evidence="10 11">
    <name type="scientific">Luteimicrobium subarcticum</name>
    <dbReference type="NCBI Taxonomy" id="620910"/>
    <lineage>
        <taxon>Bacteria</taxon>
        <taxon>Bacillati</taxon>
        <taxon>Actinomycetota</taxon>
        <taxon>Actinomycetes</taxon>
        <taxon>Micrococcales</taxon>
        <taxon>Luteimicrobium</taxon>
    </lineage>
</organism>
<sequence length="376" mass="39144">MTVRHPHPPSSSSATARAPRRRRRLSAALALPLAAVLAASLGACSSDDASGKASDQGPASALRLGYFANVTHAPAVVGVAEGTFQKDLGSTKLSTQIFNAGPAAIEALNAGAIDAAFVGPNPAINAYVKSHGDAIRIVAGAVYGGAQLVVQPDITSAADLKGKDLATPQLGGTQDVALRSWLTDQGLKNSVSGGGDVTITPTDNAQTLQLFQDKKIDGAWVPEPWASRLVLDGGGKVLVDEKTLWPEGKFLTTNLIVSKKFLDEHPETVKGLVQGEVDAVKWIQDNPDEAPKVVNEQIEKLSGKSLSDDVITRAWANITTSVDPLASTLQEVQDHGVTAGTTQKADLKGIYDLRILNSILTADGQPTVSAGGLGEE</sequence>
<dbReference type="CDD" id="cd13553">
    <property type="entry name" value="PBP2_NrtA_CpmA_like"/>
    <property type="match status" value="1"/>
</dbReference>
<evidence type="ECO:0000256" key="8">
    <source>
        <dbReference type="ARBA" id="ARBA00023136"/>
    </source>
</evidence>
<feature type="region of interest" description="Disordered" evidence="9">
    <location>
        <begin position="1"/>
        <end position="21"/>
    </location>
</feature>
<keyword evidence="7" id="KW-0732">Signal</keyword>
<accession>A0A2M8WV72</accession>
<dbReference type="InterPro" id="IPR044527">
    <property type="entry name" value="NrtA/CpmA_ABC-bd_dom"/>
</dbReference>
<keyword evidence="6" id="KW-0997">Cell inner membrane</keyword>
<comment type="similarity">
    <text evidence="3">Belongs to the bacterial solute-binding protein SsuA/TauA family.</text>
</comment>
<evidence type="ECO:0000256" key="4">
    <source>
        <dbReference type="ARBA" id="ARBA00022448"/>
    </source>
</evidence>
<dbReference type="OrthoDB" id="506341at2"/>
<dbReference type="RefSeq" id="WP_100348778.1">
    <property type="nucleotide sequence ID" value="NZ_PGTZ01000006.1"/>
</dbReference>
<dbReference type="Gene3D" id="3.40.190.10">
    <property type="entry name" value="Periplasmic binding protein-like II"/>
    <property type="match status" value="2"/>
</dbReference>
<evidence type="ECO:0000256" key="9">
    <source>
        <dbReference type="SAM" id="MobiDB-lite"/>
    </source>
</evidence>
<proteinExistence type="inferred from homology"/>
<evidence type="ECO:0000256" key="2">
    <source>
        <dbReference type="ARBA" id="ARBA00004533"/>
    </source>
</evidence>
<dbReference type="NCBIfam" id="TIGR01728">
    <property type="entry name" value="SsuA_fam"/>
    <property type="match status" value="1"/>
</dbReference>
<dbReference type="PANTHER" id="PTHR30024">
    <property type="entry name" value="ALIPHATIC SULFONATES-BINDING PROTEIN-RELATED"/>
    <property type="match status" value="1"/>
</dbReference>
<dbReference type="GO" id="GO:0042597">
    <property type="term" value="C:periplasmic space"/>
    <property type="evidence" value="ECO:0007669"/>
    <property type="project" value="UniProtKB-SubCell"/>
</dbReference>
<gene>
    <name evidence="10" type="ORF">CLV34_0672</name>
</gene>
<keyword evidence="5" id="KW-1003">Cell membrane</keyword>